<feature type="transmembrane region" description="Helical" evidence="5">
    <location>
        <begin position="20"/>
        <end position="40"/>
    </location>
</feature>
<proteinExistence type="predicted"/>
<keyword evidence="3 5" id="KW-1133">Transmembrane helix</keyword>
<keyword evidence="2 5" id="KW-0812">Transmembrane</keyword>
<evidence type="ECO:0000256" key="4">
    <source>
        <dbReference type="ARBA" id="ARBA00023136"/>
    </source>
</evidence>
<evidence type="ECO:0000256" key="3">
    <source>
        <dbReference type="ARBA" id="ARBA00022989"/>
    </source>
</evidence>
<dbReference type="Gene3D" id="1.20.120.350">
    <property type="entry name" value="Voltage-gated potassium channels. Chain C"/>
    <property type="match status" value="1"/>
</dbReference>
<dbReference type="Ensembl" id="ENSTGET00000001421.1">
    <property type="protein sequence ID" value="ENSTGEP00000001108.1"/>
    <property type="gene ID" value="ENSTGEG00000001052.1"/>
</dbReference>
<dbReference type="InterPro" id="IPR005821">
    <property type="entry name" value="Ion_trans_dom"/>
</dbReference>
<dbReference type="AlphaFoldDB" id="A0A8D2JU64"/>
<dbReference type="InterPro" id="IPR027359">
    <property type="entry name" value="Volt_channel_dom_sf"/>
</dbReference>
<organism evidence="7 8">
    <name type="scientific">Theropithecus gelada</name>
    <name type="common">Gelada baboon</name>
    <dbReference type="NCBI Taxonomy" id="9565"/>
    <lineage>
        <taxon>Eukaryota</taxon>
        <taxon>Metazoa</taxon>
        <taxon>Chordata</taxon>
        <taxon>Craniata</taxon>
        <taxon>Vertebrata</taxon>
        <taxon>Euteleostomi</taxon>
        <taxon>Mammalia</taxon>
        <taxon>Eutheria</taxon>
        <taxon>Euarchontoglires</taxon>
        <taxon>Primates</taxon>
        <taxon>Haplorrhini</taxon>
        <taxon>Catarrhini</taxon>
        <taxon>Cercopithecidae</taxon>
        <taxon>Cercopithecinae</taxon>
        <taxon>Theropithecus</taxon>
    </lineage>
</organism>
<feature type="transmembrane region" description="Helical" evidence="5">
    <location>
        <begin position="52"/>
        <end position="71"/>
    </location>
</feature>
<keyword evidence="4 5" id="KW-0472">Membrane</keyword>
<keyword evidence="8" id="KW-1185">Reference proteome</keyword>
<comment type="subcellular location">
    <subcellularLocation>
        <location evidence="1">Membrane</location>
        <topology evidence="1">Multi-pass membrane protein</topology>
    </subcellularLocation>
</comment>
<evidence type="ECO:0000313" key="8">
    <source>
        <dbReference type="Proteomes" id="UP000694411"/>
    </source>
</evidence>
<feature type="domain" description="Ion transport" evidence="6">
    <location>
        <begin position="2"/>
        <end position="82"/>
    </location>
</feature>
<dbReference type="Proteomes" id="UP000694411">
    <property type="component" value="Chromosome 10"/>
</dbReference>
<sequence>MDVLLRVFVEGRQQYFSDLFNILDTAIIVTPLLIDVIYIFFDIKFLRNIPRWTHLVRLLQLVILIRIFHLIHQKRQLEKLMRRLVSGKTCL</sequence>
<evidence type="ECO:0000259" key="6">
    <source>
        <dbReference type="Pfam" id="PF00520"/>
    </source>
</evidence>
<evidence type="ECO:0000256" key="2">
    <source>
        <dbReference type="ARBA" id="ARBA00022692"/>
    </source>
</evidence>
<protein>
    <recommendedName>
        <fullName evidence="6">Ion transport domain-containing protein</fullName>
    </recommendedName>
</protein>
<dbReference type="GO" id="GO:0016020">
    <property type="term" value="C:membrane"/>
    <property type="evidence" value="ECO:0007669"/>
    <property type="project" value="UniProtKB-SubCell"/>
</dbReference>
<reference evidence="7" key="2">
    <citation type="submission" date="2025-08" db="UniProtKB">
        <authorList>
            <consortium name="Ensembl"/>
        </authorList>
    </citation>
    <scope>IDENTIFICATION</scope>
</reference>
<dbReference type="Pfam" id="PF00520">
    <property type="entry name" value="Ion_trans"/>
    <property type="match status" value="1"/>
</dbReference>
<evidence type="ECO:0000313" key="7">
    <source>
        <dbReference type="Ensembl" id="ENSTGEP00000001108.1"/>
    </source>
</evidence>
<evidence type="ECO:0000256" key="5">
    <source>
        <dbReference type="SAM" id="Phobius"/>
    </source>
</evidence>
<reference evidence="7" key="3">
    <citation type="submission" date="2025-09" db="UniProtKB">
        <authorList>
            <consortium name="Ensembl"/>
        </authorList>
    </citation>
    <scope>IDENTIFICATION</scope>
</reference>
<reference evidence="7" key="1">
    <citation type="submission" date="2018-05" db="EMBL/GenBank/DDBJ databases">
        <title>Whole genome of Theropithecus gelada.</title>
        <authorList>
            <person name="Chiou K.L."/>
            <person name="Snyder-Mackler N."/>
        </authorList>
    </citation>
    <scope>NUCLEOTIDE SEQUENCE [LARGE SCALE GENOMIC DNA]</scope>
</reference>
<accession>A0A8D2JU64</accession>
<name>A0A8D2JU64_THEGE</name>
<evidence type="ECO:0000256" key="1">
    <source>
        <dbReference type="ARBA" id="ARBA00004141"/>
    </source>
</evidence>